<evidence type="ECO:0000313" key="5">
    <source>
        <dbReference type="EMBL" id="BDE08212.1"/>
    </source>
</evidence>
<dbReference type="PRINTS" id="PR00385">
    <property type="entry name" value="P450"/>
</dbReference>
<dbReference type="GO" id="GO:0005506">
    <property type="term" value="F:iron ion binding"/>
    <property type="evidence" value="ECO:0007669"/>
    <property type="project" value="InterPro"/>
</dbReference>
<organism evidence="5 6">
    <name type="scientific">Vulcanimicrobium alpinum</name>
    <dbReference type="NCBI Taxonomy" id="3016050"/>
    <lineage>
        <taxon>Bacteria</taxon>
        <taxon>Bacillati</taxon>
        <taxon>Vulcanimicrobiota</taxon>
        <taxon>Vulcanimicrobiia</taxon>
        <taxon>Vulcanimicrobiales</taxon>
        <taxon>Vulcanimicrobiaceae</taxon>
        <taxon>Vulcanimicrobium</taxon>
    </lineage>
</organism>
<dbReference type="GO" id="GO:0020037">
    <property type="term" value="F:heme binding"/>
    <property type="evidence" value="ECO:0007669"/>
    <property type="project" value="InterPro"/>
</dbReference>
<dbReference type="EMBL" id="AP025523">
    <property type="protein sequence ID" value="BDE08212.1"/>
    <property type="molecule type" value="Genomic_DNA"/>
</dbReference>
<dbReference type="InterPro" id="IPR002401">
    <property type="entry name" value="Cyt_P450_E_grp-I"/>
</dbReference>
<dbReference type="AlphaFoldDB" id="A0AAN1Y0Y7"/>
<dbReference type="Gene3D" id="1.10.630.10">
    <property type="entry name" value="Cytochrome P450"/>
    <property type="match status" value="1"/>
</dbReference>
<dbReference type="GO" id="GO:0004497">
    <property type="term" value="F:monooxygenase activity"/>
    <property type="evidence" value="ECO:0007669"/>
    <property type="project" value="UniProtKB-KW"/>
</dbReference>
<dbReference type="InterPro" id="IPR001128">
    <property type="entry name" value="Cyt_P450"/>
</dbReference>
<gene>
    <name evidence="5" type="ORF">WPS_34880</name>
</gene>
<dbReference type="InterPro" id="IPR036396">
    <property type="entry name" value="Cyt_P450_sf"/>
</dbReference>
<keyword evidence="3 4" id="KW-0349">Heme</keyword>
<dbReference type="GO" id="GO:0016705">
    <property type="term" value="F:oxidoreductase activity, acting on paired donors, with incorporation or reduction of molecular oxygen"/>
    <property type="evidence" value="ECO:0007669"/>
    <property type="project" value="InterPro"/>
</dbReference>
<dbReference type="InterPro" id="IPR017972">
    <property type="entry name" value="Cyt_P450_CS"/>
</dbReference>
<dbReference type="PANTHER" id="PTHR24305">
    <property type="entry name" value="CYTOCHROME P450"/>
    <property type="match status" value="1"/>
</dbReference>
<evidence type="ECO:0000256" key="2">
    <source>
        <dbReference type="ARBA" id="ARBA00010617"/>
    </source>
</evidence>
<dbReference type="Pfam" id="PF00067">
    <property type="entry name" value="p450"/>
    <property type="match status" value="1"/>
</dbReference>
<dbReference type="SUPFAM" id="SSF48264">
    <property type="entry name" value="Cytochrome P450"/>
    <property type="match status" value="1"/>
</dbReference>
<comment type="similarity">
    <text evidence="2 4">Belongs to the cytochrome P450 family.</text>
</comment>
<evidence type="ECO:0000256" key="4">
    <source>
        <dbReference type="RuleBase" id="RU000461"/>
    </source>
</evidence>
<protein>
    <submittedName>
        <fullName evidence="5">Cytochrome P450</fullName>
    </submittedName>
</protein>
<keyword evidence="4" id="KW-0560">Oxidoreductase</keyword>
<dbReference type="KEGG" id="vab:WPS_34880"/>
<evidence type="ECO:0000256" key="3">
    <source>
        <dbReference type="PIRSR" id="PIRSR602401-1"/>
    </source>
</evidence>
<dbReference type="PROSITE" id="PS00086">
    <property type="entry name" value="CYTOCHROME_P450"/>
    <property type="match status" value="1"/>
</dbReference>
<reference evidence="5 6" key="1">
    <citation type="journal article" date="2022" name="ISME Commun">
        <title>Vulcanimicrobium alpinus gen. nov. sp. nov., the first cultivated representative of the candidate phylum 'Eremiobacterota', is a metabolically versatile aerobic anoxygenic phototroph.</title>
        <authorList>
            <person name="Yabe S."/>
            <person name="Muto K."/>
            <person name="Abe K."/>
            <person name="Yokota A."/>
            <person name="Staudigel H."/>
            <person name="Tebo B.M."/>
        </authorList>
    </citation>
    <scope>NUCLEOTIDE SEQUENCE [LARGE SCALE GENOMIC DNA]</scope>
    <source>
        <strain evidence="5 6">WC8-2</strain>
    </source>
</reference>
<dbReference type="InterPro" id="IPR050121">
    <property type="entry name" value="Cytochrome_P450_monoxygenase"/>
</dbReference>
<evidence type="ECO:0000313" key="6">
    <source>
        <dbReference type="Proteomes" id="UP001317532"/>
    </source>
</evidence>
<keyword evidence="6" id="KW-1185">Reference proteome</keyword>
<dbReference type="PRINTS" id="PR00463">
    <property type="entry name" value="EP450I"/>
</dbReference>
<dbReference type="Proteomes" id="UP001317532">
    <property type="component" value="Chromosome"/>
</dbReference>
<proteinExistence type="inferred from homology"/>
<feature type="binding site" description="axial binding residue" evidence="3">
    <location>
        <position position="395"/>
    </location>
    <ligand>
        <name>heme</name>
        <dbReference type="ChEBI" id="CHEBI:30413"/>
    </ligand>
    <ligandPart>
        <name>Fe</name>
        <dbReference type="ChEBI" id="CHEBI:18248"/>
    </ligandPart>
</feature>
<name>A0AAN1Y0Y7_UNVUL</name>
<dbReference type="RefSeq" id="WP_317995757.1">
    <property type="nucleotide sequence ID" value="NZ_AP025523.1"/>
</dbReference>
<keyword evidence="4" id="KW-0503">Monooxygenase</keyword>
<accession>A0AAN1Y0Y7</accession>
<evidence type="ECO:0000256" key="1">
    <source>
        <dbReference type="ARBA" id="ARBA00001971"/>
    </source>
</evidence>
<comment type="cofactor">
    <cofactor evidence="1 3">
        <name>heme</name>
        <dbReference type="ChEBI" id="CHEBI:30413"/>
    </cofactor>
</comment>
<sequence>MTPRAYPPGPSTLEAIRGMAAGGDLSRIPGFLDATAQRFGPIASWRMPRGRFWFLDDAASIEELLTASGFDVVKGRGLRRMRRLLGVGLLTSDEPLHLRQRRLVQPAFHRERIAGYAATMIDLSRQAAESVRPGETVDVAALMNRLALRIAAATLFSADVDDDADAIGAAVTEAMDVFPASLSAFGELLDHLPFHPATRRFTAARAQLDAVIFRLVRERRADGIDRGDLLSILLSSTDEEGAAMPDDLVRDEALTLLLAGHETTANALAWAWDFLSRDAEVAARLGAELDAVLGDRDPVAADYQNLRYARDVIAETMRLRPPAWILGRRVIRPFRLGAWTLPPGSVVLASQLVTHRNPRYWKEPDAFRPERWSTGETETLPRYAYFPFGGGNRICIGESFAWTEAVLVLATLARRLRFEAIDRSPVPLDPLVTLRPGRPLRMRAVPVRPVPAPA</sequence>
<keyword evidence="3 4" id="KW-0479">Metal-binding</keyword>
<keyword evidence="3 4" id="KW-0408">Iron</keyword>
<dbReference type="PANTHER" id="PTHR24305:SF166">
    <property type="entry name" value="CYTOCHROME P450 12A4, MITOCHONDRIAL-RELATED"/>
    <property type="match status" value="1"/>
</dbReference>